<dbReference type="Proteomes" id="UP000823611">
    <property type="component" value="Unassembled WGS sequence"/>
</dbReference>
<evidence type="ECO:0000256" key="5">
    <source>
        <dbReference type="ARBA" id="ARBA00022679"/>
    </source>
</evidence>
<comment type="caution">
    <text evidence="10">The sequence shown here is derived from an EMBL/GenBank/DDBJ whole genome shotgun (WGS) entry which is preliminary data.</text>
</comment>
<dbReference type="InterPro" id="IPR006219">
    <property type="entry name" value="DAHP_synth_1"/>
</dbReference>
<reference evidence="10" key="1">
    <citation type="submission" date="2020-10" db="EMBL/GenBank/DDBJ databases">
        <authorList>
            <person name="Gilroy R."/>
        </authorList>
    </citation>
    <scope>NUCLEOTIDE SEQUENCE</scope>
    <source>
        <strain evidence="10">F6-4510</strain>
    </source>
</reference>
<proteinExistence type="inferred from homology"/>
<dbReference type="InterPro" id="IPR006218">
    <property type="entry name" value="DAHP1/KDSA"/>
</dbReference>
<dbReference type="GO" id="GO:0005737">
    <property type="term" value="C:cytoplasm"/>
    <property type="evidence" value="ECO:0007669"/>
    <property type="project" value="TreeGrafter"/>
</dbReference>
<sequence length="342" mass="38786">MSFKCLQSIPSPEEMIAEIPVPSHLKKIKEERDAEFKRIIEGKSDKFVVIIGPCSASDEDAVCDYVSRLAKVNEKVQDKLFIVPRVYTNKPRTTGEGYKGMLHQPDPEKSENILKGIKTLRKMHIRTISESHLTPADEMLYPENLAYVEDLLTYIAIGARSVENQQHRLVSSGISVPVGMKNPTSGDFTVMMNSIYAAQSSHIFLYRDMEVETTGNPYAHAILRGSVNKHGQSIPNYHYEDLALVCEMYQKQNLKNPFIVVDANHANSKKVYSEQPRIVSEILHNRSVNKDLHKMVKGIMVESFIEEGNQKVNEHIYGKSITDACIGWDTTEELLYYIAEHV</sequence>
<organism evidence="10 11">
    <name type="scientific">Candidatus Fimicola merdigallinarum</name>
    <dbReference type="NCBI Taxonomy" id="2840819"/>
    <lineage>
        <taxon>Bacteria</taxon>
        <taxon>Bacillati</taxon>
        <taxon>Bacillota</taxon>
        <taxon>Clostridia</taxon>
        <taxon>Lachnospirales</taxon>
        <taxon>Lachnospiraceae</taxon>
        <taxon>Lachnospiraceae incertae sedis</taxon>
        <taxon>Candidatus Fimicola</taxon>
    </lineage>
</organism>
<evidence type="ECO:0000256" key="6">
    <source>
        <dbReference type="ARBA" id="ARBA00023141"/>
    </source>
</evidence>
<dbReference type="InterPro" id="IPR013785">
    <property type="entry name" value="Aldolase_TIM"/>
</dbReference>
<dbReference type="GO" id="GO:0008652">
    <property type="term" value="P:amino acid biosynthetic process"/>
    <property type="evidence" value="ECO:0007669"/>
    <property type="project" value="UniProtKB-KW"/>
</dbReference>
<keyword evidence="5 8" id="KW-0808">Transferase</keyword>
<dbReference type="PANTHER" id="PTHR21225:SF12">
    <property type="entry name" value="PHOSPHO-2-DEHYDRO-3-DEOXYHEPTONATE ALDOLASE, TYROSINE-INHIBITED"/>
    <property type="match status" value="1"/>
</dbReference>
<keyword evidence="4 8" id="KW-0028">Amino-acid biosynthesis</keyword>
<comment type="similarity">
    <text evidence="3 8">Belongs to the class-I DAHP synthase family.</text>
</comment>
<evidence type="ECO:0000256" key="8">
    <source>
        <dbReference type="PIRNR" id="PIRNR001361"/>
    </source>
</evidence>
<comment type="pathway">
    <text evidence="2 8">Metabolic intermediate biosynthesis; chorismate biosynthesis; chorismate from D-erythrose 4-phosphate and phosphoenolpyruvate: step 1/7.</text>
</comment>
<dbReference type="Gene3D" id="3.20.20.70">
    <property type="entry name" value="Aldolase class I"/>
    <property type="match status" value="1"/>
</dbReference>
<dbReference type="EC" id="2.5.1.54" evidence="8"/>
<accession>A0A9D9DUG6</accession>
<gene>
    <name evidence="10" type="ORF">IAC55_00365</name>
</gene>
<evidence type="ECO:0000256" key="1">
    <source>
        <dbReference type="ARBA" id="ARBA00003726"/>
    </source>
</evidence>
<dbReference type="GO" id="GO:0003849">
    <property type="term" value="F:3-deoxy-7-phosphoheptulonate synthase activity"/>
    <property type="evidence" value="ECO:0007669"/>
    <property type="project" value="UniProtKB-EC"/>
</dbReference>
<dbReference type="PANTHER" id="PTHR21225">
    <property type="entry name" value="PHOSPHO-2-DEHYDRO-3-DEOXYHEPTONATE ALDOLASE DAHP SYNTHETASE"/>
    <property type="match status" value="1"/>
</dbReference>
<protein>
    <recommendedName>
        <fullName evidence="8">Phospho-2-dehydro-3-deoxyheptonate aldolase</fullName>
        <ecNumber evidence="8">2.5.1.54</ecNumber>
    </recommendedName>
</protein>
<name>A0A9D9DUG6_9FIRM</name>
<evidence type="ECO:0000313" key="11">
    <source>
        <dbReference type="Proteomes" id="UP000823611"/>
    </source>
</evidence>
<dbReference type="GO" id="GO:0009073">
    <property type="term" value="P:aromatic amino acid family biosynthetic process"/>
    <property type="evidence" value="ECO:0007669"/>
    <property type="project" value="UniProtKB-KW"/>
</dbReference>
<feature type="domain" description="DAHP synthetase I/KDSA" evidence="9">
    <location>
        <begin position="34"/>
        <end position="334"/>
    </location>
</feature>
<dbReference type="NCBIfam" id="TIGR00034">
    <property type="entry name" value="aroFGH"/>
    <property type="match status" value="1"/>
</dbReference>
<keyword evidence="6 8" id="KW-0057">Aromatic amino acid biosynthesis</keyword>
<evidence type="ECO:0000256" key="2">
    <source>
        <dbReference type="ARBA" id="ARBA00004688"/>
    </source>
</evidence>
<evidence type="ECO:0000313" key="10">
    <source>
        <dbReference type="EMBL" id="MBO8433758.1"/>
    </source>
</evidence>
<dbReference type="NCBIfam" id="NF009395">
    <property type="entry name" value="PRK12755.1"/>
    <property type="match status" value="1"/>
</dbReference>
<reference evidence="10" key="2">
    <citation type="journal article" date="2021" name="PeerJ">
        <title>Extensive microbial diversity within the chicken gut microbiome revealed by metagenomics and culture.</title>
        <authorList>
            <person name="Gilroy R."/>
            <person name="Ravi A."/>
            <person name="Getino M."/>
            <person name="Pursley I."/>
            <person name="Horton D.L."/>
            <person name="Alikhan N.F."/>
            <person name="Baker D."/>
            <person name="Gharbi K."/>
            <person name="Hall N."/>
            <person name="Watson M."/>
            <person name="Adriaenssens E.M."/>
            <person name="Foster-Nyarko E."/>
            <person name="Jarju S."/>
            <person name="Secka A."/>
            <person name="Antonio M."/>
            <person name="Oren A."/>
            <person name="Chaudhuri R.R."/>
            <person name="La Ragione R."/>
            <person name="Hildebrand F."/>
            <person name="Pallen M.J."/>
        </authorList>
    </citation>
    <scope>NUCLEOTIDE SEQUENCE</scope>
    <source>
        <strain evidence="10">F6-4510</strain>
    </source>
</reference>
<dbReference type="Pfam" id="PF00793">
    <property type="entry name" value="DAHP_synth_1"/>
    <property type="match status" value="1"/>
</dbReference>
<evidence type="ECO:0000256" key="3">
    <source>
        <dbReference type="ARBA" id="ARBA00007985"/>
    </source>
</evidence>
<evidence type="ECO:0000256" key="7">
    <source>
        <dbReference type="ARBA" id="ARBA00047508"/>
    </source>
</evidence>
<evidence type="ECO:0000256" key="4">
    <source>
        <dbReference type="ARBA" id="ARBA00022605"/>
    </source>
</evidence>
<dbReference type="AlphaFoldDB" id="A0A9D9DUG6"/>
<dbReference type="EMBL" id="JADIMX010000008">
    <property type="protein sequence ID" value="MBO8433758.1"/>
    <property type="molecule type" value="Genomic_DNA"/>
</dbReference>
<dbReference type="PIRSF" id="PIRSF001361">
    <property type="entry name" value="DAHP_synthase"/>
    <property type="match status" value="1"/>
</dbReference>
<dbReference type="SUPFAM" id="SSF51569">
    <property type="entry name" value="Aldolase"/>
    <property type="match status" value="1"/>
</dbReference>
<evidence type="ECO:0000259" key="9">
    <source>
        <dbReference type="Pfam" id="PF00793"/>
    </source>
</evidence>
<comment type="function">
    <text evidence="1 8">Stereospecific condensation of phosphoenolpyruvate (PEP) and D-erythrose-4-phosphate (E4P) giving rise to 3-deoxy-D-arabino-heptulosonate-7-phosphate (DAHP).</text>
</comment>
<comment type="catalytic activity">
    <reaction evidence="7 8">
        <text>D-erythrose 4-phosphate + phosphoenolpyruvate + H2O = 7-phospho-2-dehydro-3-deoxy-D-arabino-heptonate + phosphate</text>
        <dbReference type="Rhea" id="RHEA:14717"/>
        <dbReference type="ChEBI" id="CHEBI:15377"/>
        <dbReference type="ChEBI" id="CHEBI:16897"/>
        <dbReference type="ChEBI" id="CHEBI:43474"/>
        <dbReference type="ChEBI" id="CHEBI:58394"/>
        <dbReference type="ChEBI" id="CHEBI:58702"/>
        <dbReference type="EC" id="2.5.1.54"/>
    </reaction>
</comment>